<feature type="transmembrane region" description="Helical" evidence="1">
    <location>
        <begin position="54"/>
        <end position="75"/>
    </location>
</feature>
<accession>A0A240U601</accession>
<keyword evidence="1" id="KW-1133">Transmembrane helix</keyword>
<evidence type="ECO:0000256" key="1">
    <source>
        <dbReference type="SAM" id="Phobius"/>
    </source>
</evidence>
<evidence type="ECO:0008006" key="4">
    <source>
        <dbReference type="Google" id="ProtNLM"/>
    </source>
</evidence>
<evidence type="ECO:0000313" key="2">
    <source>
        <dbReference type="EMBL" id="ART53275.1"/>
    </source>
</evidence>
<name>A0A240U601_9BURK</name>
<keyword evidence="1" id="KW-0812">Transmembrane</keyword>
<gene>
    <name evidence="2" type="ORF">CBP34_18605</name>
</gene>
<keyword evidence="3" id="KW-1185">Reference proteome</keyword>
<dbReference type="EMBL" id="CP021361">
    <property type="protein sequence ID" value="ART53275.1"/>
    <property type="molecule type" value="Genomic_DNA"/>
</dbReference>
<dbReference type="AlphaFoldDB" id="A0A240U601"/>
<keyword evidence="1" id="KW-0472">Membrane</keyword>
<proteinExistence type="predicted"/>
<feature type="transmembrane region" description="Helical" evidence="1">
    <location>
        <begin position="29"/>
        <end position="47"/>
    </location>
</feature>
<organism evidence="2 3">
    <name type="scientific">Acidovorax carolinensis</name>
    <dbReference type="NCBI Taxonomy" id="553814"/>
    <lineage>
        <taxon>Bacteria</taxon>
        <taxon>Pseudomonadati</taxon>
        <taxon>Pseudomonadota</taxon>
        <taxon>Betaproteobacteria</taxon>
        <taxon>Burkholderiales</taxon>
        <taxon>Comamonadaceae</taxon>
        <taxon>Acidovorax</taxon>
    </lineage>
</organism>
<protein>
    <recommendedName>
        <fullName evidence="4">Pilus assembly protein</fullName>
    </recommendedName>
</protein>
<evidence type="ECO:0000313" key="3">
    <source>
        <dbReference type="Proteomes" id="UP000194432"/>
    </source>
</evidence>
<reference evidence="2 3" key="1">
    <citation type="submission" date="2017-05" db="EMBL/GenBank/DDBJ databases">
        <title>Polyphasic characterization of four soil-derived phenanthrene-degrading Acidovorax strains and proposal of Acidovorax phenanthrenivorans sp. nov.</title>
        <authorList>
            <person name="Singleton D.R."/>
            <person name="Lee J."/>
            <person name="Dickey A.N."/>
            <person name="Stroud A."/>
            <person name="Scholl E.H."/>
            <person name="Wright F.A."/>
            <person name="Aitken M.D."/>
        </authorList>
    </citation>
    <scope>NUCLEOTIDE SEQUENCE [LARGE SCALE GENOMIC DNA]</scope>
    <source>
        <strain evidence="2">NA3</strain>
    </source>
</reference>
<dbReference type="KEGG" id="acin:CBP34_18605"/>
<sequence length="241" mass="26777">MLVLVALLVFALWFPSPLGQLAGGLRLFWTIVGVDLVCGPLLTLLLYRSTKTRLALAVDYSLIALLQLAALAYGLQTLAHARPLAQVFEVDRFRLVSYADIAEPDVQNLPPWAQPWRAGALRTLGLREAESASERLQSFGSSLSGVDAGQWPSRWQDYAMNRKQVRERSKTLAALRAAHPTYVDVIEKAVAEAMANIEPGETREADNLRWLPLVSRTSLDWVVLLDPQTLRIRAYAPLDGF</sequence>
<dbReference type="Proteomes" id="UP000194432">
    <property type="component" value="Chromosome 1"/>
</dbReference>